<dbReference type="EMBL" id="CP036434">
    <property type="protein sequence ID" value="QDV05042.1"/>
    <property type="molecule type" value="Genomic_DNA"/>
</dbReference>
<keyword evidence="2" id="KW-0949">S-adenosyl-L-methionine</keyword>
<dbReference type="SUPFAM" id="SSF102114">
    <property type="entry name" value="Radical SAM enzymes"/>
    <property type="match status" value="1"/>
</dbReference>
<dbReference type="PANTHER" id="PTHR11228">
    <property type="entry name" value="RADICAL SAM DOMAIN PROTEIN"/>
    <property type="match status" value="1"/>
</dbReference>
<evidence type="ECO:0000256" key="2">
    <source>
        <dbReference type="ARBA" id="ARBA00022691"/>
    </source>
</evidence>
<dbReference type="AlphaFoldDB" id="A0A518ELT9"/>
<evidence type="ECO:0000256" key="3">
    <source>
        <dbReference type="ARBA" id="ARBA00022723"/>
    </source>
</evidence>
<sequence>MPNPSHAIRRLRPFLDEHPRLKQTLKNFDDGASRARGGLAAKFPGLIKPQPRQLTIAITAQCNFRCIGCRYGRDFMVGEQLSLDVVKGVLDDARDAGVNIVRFYGGEPLLHKDLHHMVRHAANLGLEVYVTTNAILLDRRADELVDAGLKWVSMGFYGFGETFDAYTQRPGKFEEFIESVTNVRARHRENLDVQLNYVVVRPLAGIDKLDEAWAFAVEHDLFFHLDLYGYSVPFFSRGPDDELAFLPGDEPMLKALVERLLELKAQRPDRFPHHEAFIRSIPDWVVQCEDMRVPCDAYQLLWIGADGSLQLCDTAFPLGNVNESRLKDLVFTDEHKRAARDGFALKCPNCTCKVDSRIRRHGPSWRRYNQPGSELSGLQERS</sequence>
<keyword evidence="4" id="KW-0408">Iron</keyword>
<proteinExistence type="predicted"/>
<dbReference type="InterPro" id="IPR058240">
    <property type="entry name" value="rSAM_sf"/>
</dbReference>
<accession>A0A518ELT9</accession>
<evidence type="ECO:0000313" key="9">
    <source>
        <dbReference type="Proteomes" id="UP000320390"/>
    </source>
</evidence>
<evidence type="ECO:0000256" key="5">
    <source>
        <dbReference type="ARBA" id="ARBA00023014"/>
    </source>
</evidence>
<dbReference type="CDD" id="cd01335">
    <property type="entry name" value="Radical_SAM"/>
    <property type="match status" value="1"/>
</dbReference>
<dbReference type="CDD" id="cd21109">
    <property type="entry name" value="SPASM"/>
    <property type="match status" value="1"/>
</dbReference>
<dbReference type="OrthoDB" id="9810775at2"/>
<evidence type="ECO:0000313" key="8">
    <source>
        <dbReference type="EMBL" id="QDV05042.1"/>
    </source>
</evidence>
<dbReference type="InterPro" id="IPR050377">
    <property type="entry name" value="Radical_SAM_PqqE_MftC-like"/>
</dbReference>
<dbReference type="Pfam" id="PF04055">
    <property type="entry name" value="Radical_SAM"/>
    <property type="match status" value="1"/>
</dbReference>
<dbReference type="InterPro" id="IPR013785">
    <property type="entry name" value="Aldolase_TIM"/>
</dbReference>
<dbReference type="PROSITE" id="PS51918">
    <property type="entry name" value="RADICAL_SAM"/>
    <property type="match status" value="1"/>
</dbReference>
<evidence type="ECO:0000256" key="1">
    <source>
        <dbReference type="ARBA" id="ARBA00001966"/>
    </source>
</evidence>
<dbReference type="GO" id="GO:0051536">
    <property type="term" value="F:iron-sulfur cluster binding"/>
    <property type="evidence" value="ECO:0007669"/>
    <property type="project" value="UniProtKB-KW"/>
</dbReference>
<feature type="domain" description="Radical SAM core" evidence="7">
    <location>
        <begin position="48"/>
        <end position="273"/>
    </location>
</feature>
<organism evidence="8 9">
    <name type="scientific">Saltatorellus ferox</name>
    <dbReference type="NCBI Taxonomy" id="2528018"/>
    <lineage>
        <taxon>Bacteria</taxon>
        <taxon>Pseudomonadati</taxon>
        <taxon>Planctomycetota</taxon>
        <taxon>Planctomycetia</taxon>
        <taxon>Planctomycetia incertae sedis</taxon>
        <taxon>Saltatorellus</taxon>
    </lineage>
</organism>
<evidence type="ECO:0000256" key="6">
    <source>
        <dbReference type="SAM" id="MobiDB-lite"/>
    </source>
</evidence>
<evidence type="ECO:0000259" key="7">
    <source>
        <dbReference type="PROSITE" id="PS51918"/>
    </source>
</evidence>
<evidence type="ECO:0000256" key="4">
    <source>
        <dbReference type="ARBA" id="ARBA00023004"/>
    </source>
</evidence>
<dbReference type="InterPro" id="IPR007197">
    <property type="entry name" value="rSAM"/>
</dbReference>
<dbReference type="SFLD" id="SFLDS00029">
    <property type="entry name" value="Radical_SAM"/>
    <property type="match status" value="1"/>
</dbReference>
<keyword evidence="3" id="KW-0479">Metal-binding</keyword>
<dbReference type="SFLD" id="SFLDG01386">
    <property type="entry name" value="main_SPASM_domain-containing"/>
    <property type="match status" value="1"/>
</dbReference>
<feature type="region of interest" description="Disordered" evidence="6">
    <location>
        <begin position="363"/>
        <end position="382"/>
    </location>
</feature>
<name>A0A518ELT9_9BACT</name>
<dbReference type="GO" id="GO:0003824">
    <property type="term" value="F:catalytic activity"/>
    <property type="evidence" value="ECO:0007669"/>
    <property type="project" value="InterPro"/>
</dbReference>
<dbReference type="RefSeq" id="WP_145194469.1">
    <property type="nucleotide sequence ID" value="NZ_CP036434.1"/>
</dbReference>
<protein>
    <submittedName>
        <fullName evidence="8">Cyclic pyranopterin monophosphate synthase</fullName>
    </submittedName>
</protein>
<keyword evidence="9" id="KW-1185">Reference proteome</keyword>
<dbReference type="Proteomes" id="UP000320390">
    <property type="component" value="Chromosome"/>
</dbReference>
<dbReference type="Gene3D" id="3.20.20.70">
    <property type="entry name" value="Aldolase class I"/>
    <property type="match status" value="1"/>
</dbReference>
<dbReference type="SFLD" id="SFLDG01067">
    <property type="entry name" value="SPASM/twitch_domain_containing"/>
    <property type="match status" value="1"/>
</dbReference>
<comment type="cofactor">
    <cofactor evidence="1">
        <name>[4Fe-4S] cluster</name>
        <dbReference type="ChEBI" id="CHEBI:49883"/>
    </cofactor>
</comment>
<dbReference type="PANTHER" id="PTHR11228:SF7">
    <property type="entry name" value="PQQA PEPTIDE CYCLASE"/>
    <property type="match status" value="1"/>
</dbReference>
<dbReference type="GO" id="GO:0046872">
    <property type="term" value="F:metal ion binding"/>
    <property type="evidence" value="ECO:0007669"/>
    <property type="project" value="UniProtKB-KW"/>
</dbReference>
<reference evidence="8 9" key="1">
    <citation type="submission" date="2019-02" db="EMBL/GenBank/DDBJ databases">
        <title>Deep-cultivation of Planctomycetes and their phenomic and genomic characterization uncovers novel biology.</title>
        <authorList>
            <person name="Wiegand S."/>
            <person name="Jogler M."/>
            <person name="Boedeker C."/>
            <person name="Pinto D."/>
            <person name="Vollmers J."/>
            <person name="Rivas-Marin E."/>
            <person name="Kohn T."/>
            <person name="Peeters S.H."/>
            <person name="Heuer A."/>
            <person name="Rast P."/>
            <person name="Oberbeckmann S."/>
            <person name="Bunk B."/>
            <person name="Jeske O."/>
            <person name="Meyerdierks A."/>
            <person name="Storesund J.E."/>
            <person name="Kallscheuer N."/>
            <person name="Luecker S."/>
            <person name="Lage O.M."/>
            <person name="Pohl T."/>
            <person name="Merkel B.J."/>
            <person name="Hornburger P."/>
            <person name="Mueller R.-W."/>
            <person name="Bruemmer F."/>
            <person name="Labrenz M."/>
            <person name="Spormann A.M."/>
            <person name="Op den Camp H."/>
            <person name="Overmann J."/>
            <person name="Amann R."/>
            <person name="Jetten M.S.M."/>
            <person name="Mascher T."/>
            <person name="Medema M.H."/>
            <person name="Devos D.P."/>
            <person name="Kaster A.-K."/>
            <person name="Ovreas L."/>
            <person name="Rohde M."/>
            <person name="Galperin M.Y."/>
            <person name="Jogler C."/>
        </authorList>
    </citation>
    <scope>NUCLEOTIDE SEQUENCE [LARGE SCALE GENOMIC DNA]</scope>
    <source>
        <strain evidence="8 9">Poly30</strain>
    </source>
</reference>
<keyword evidence="5" id="KW-0411">Iron-sulfur</keyword>
<gene>
    <name evidence="8" type="primary">moaA_2</name>
    <name evidence="8" type="ORF">Poly30_05370</name>
</gene>